<dbReference type="Pfam" id="PF00440">
    <property type="entry name" value="TetR_N"/>
    <property type="match status" value="1"/>
</dbReference>
<feature type="domain" description="HTH tetR-type" evidence="3">
    <location>
        <begin position="2"/>
        <end position="62"/>
    </location>
</feature>
<proteinExistence type="predicted"/>
<dbReference type="RefSeq" id="WP_169282932.1">
    <property type="nucleotide sequence ID" value="NZ_CP051680.1"/>
</dbReference>
<protein>
    <submittedName>
        <fullName evidence="4">TetR/AcrR family transcriptional regulator</fullName>
    </submittedName>
</protein>
<evidence type="ECO:0000256" key="2">
    <source>
        <dbReference type="PROSITE-ProRule" id="PRU00335"/>
    </source>
</evidence>
<organism evidence="4 5">
    <name type="scientific">Cohnella herbarum</name>
    <dbReference type="NCBI Taxonomy" id="2728023"/>
    <lineage>
        <taxon>Bacteria</taxon>
        <taxon>Bacillati</taxon>
        <taxon>Bacillota</taxon>
        <taxon>Bacilli</taxon>
        <taxon>Bacillales</taxon>
        <taxon>Paenibacillaceae</taxon>
        <taxon>Cohnella</taxon>
    </lineage>
</organism>
<dbReference type="PRINTS" id="PR00455">
    <property type="entry name" value="HTHTETR"/>
</dbReference>
<dbReference type="PANTHER" id="PTHR43479:SF22">
    <property type="entry name" value="TRANSCRIPTIONAL REGULATOR, TETR FAMILY"/>
    <property type="match status" value="1"/>
</dbReference>
<dbReference type="EMBL" id="CP051680">
    <property type="protein sequence ID" value="QJD86686.1"/>
    <property type="molecule type" value="Genomic_DNA"/>
</dbReference>
<accession>A0A7Z2VPB4</accession>
<keyword evidence="5" id="KW-1185">Reference proteome</keyword>
<dbReference type="PROSITE" id="PS50977">
    <property type="entry name" value="HTH_TETR_2"/>
    <property type="match status" value="1"/>
</dbReference>
<dbReference type="Proteomes" id="UP000502248">
    <property type="component" value="Chromosome"/>
</dbReference>
<evidence type="ECO:0000313" key="4">
    <source>
        <dbReference type="EMBL" id="QJD86686.1"/>
    </source>
</evidence>
<dbReference type="AlphaFoldDB" id="A0A7Z2VPB4"/>
<dbReference type="Gene3D" id="1.10.10.60">
    <property type="entry name" value="Homeodomain-like"/>
    <property type="match status" value="1"/>
</dbReference>
<dbReference type="InterPro" id="IPR009057">
    <property type="entry name" value="Homeodomain-like_sf"/>
</dbReference>
<reference evidence="4 5" key="1">
    <citation type="submission" date="2020-04" db="EMBL/GenBank/DDBJ databases">
        <title>Genome sequencing of novel species.</title>
        <authorList>
            <person name="Heo J."/>
            <person name="Kim S.-J."/>
            <person name="Kim J.-S."/>
            <person name="Hong S.-B."/>
            <person name="Kwon S.-W."/>
        </authorList>
    </citation>
    <scope>NUCLEOTIDE SEQUENCE [LARGE SCALE GENOMIC DNA]</scope>
    <source>
        <strain evidence="4 5">MFER-1</strain>
    </source>
</reference>
<name>A0A7Z2VPB4_9BACL</name>
<evidence type="ECO:0000256" key="1">
    <source>
        <dbReference type="ARBA" id="ARBA00023125"/>
    </source>
</evidence>
<dbReference type="Gene3D" id="1.10.357.10">
    <property type="entry name" value="Tetracycline Repressor, domain 2"/>
    <property type="match status" value="1"/>
</dbReference>
<keyword evidence="1 2" id="KW-0238">DNA-binding</keyword>
<dbReference type="GO" id="GO:0003677">
    <property type="term" value="F:DNA binding"/>
    <property type="evidence" value="ECO:0007669"/>
    <property type="project" value="UniProtKB-UniRule"/>
</dbReference>
<dbReference type="SUPFAM" id="SSF46689">
    <property type="entry name" value="Homeodomain-like"/>
    <property type="match status" value="1"/>
</dbReference>
<sequence length="302" mass="34738">MQDKKKQILDAAIRCFARKGFNATSIQEIVDELGMAKGSIYFYFKSKDDLFVSVIEYYGEMLFELMTGFPEEAGLPPREKLILQWERQFGFVVEHLDFMRMLISEPLTGLHPQLQKLMIQIRARSHLWHVHHLLAIYGDSVEDYLEDAAALFSGIVKPFFEAMLFEEWQFDSLRLSKFLLERLDDLVTGIIEDKETQILPSKDLKELRRLAGYAEEEGNEEMALLRQVADLVMASSAERDDLIQGDLLAALGLLKEEIVKPRLKNHFLARAMLALLKQHVPDSIMEPLSRLERSLSKNGHLA</sequence>
<dbReference type="InterPro" id="IPR001647">
    <property type="entry name" value="HTH_TetR"/>
</dbReference>
<dbReference type="PANTHER" id="PTHR43479">
    <property type="entry name" value="ACREF/ENVCD OPERON REPRESSOR-RELATED"/>
    <property type="match status" value="1"/>
</dbReference>
<evidence type="ECO:0000259" key="3">
    <source>
        <dbReference type="PROSITE" id="PS50977"/>
    </source>
</evidence>
<dbReference type="InterPro" id="IPR050624">
    <property type="entry name" value="HTH-type_Tx_Regulator"/>
</dbReference>
<dbReference type="KEGG" id="cheb:HH215_28280"/>
<feature type="DNA-binding region" description="H-T-H motif" evidence="2">
    <location>
        <begin position="25"/>
        <end position="44"/>
    </location>
</feature>
<gene>
    <name evidence="4" type="ORF">HH215_28280</name>
</gene>
<evidence type="ECO:0000313" key="5">
    <source>
        <dbReference type="Proteomes" id="UP000502248"/>
    </source>
</evidence>